<gene>
    <name evidence="3" type="ORF">PSTT_07243</name>
</gene>
<dbReference type="AlphaFoldDB" id="A0A2S4VGR3"/>
<organism evidence="3 4">
    <name type="scientific">Puccinia striiformis</name>
    <dbReference type="NCBI Taxonomy" id="27350"/>
    <lineage>
        <taxon>Eukaryota</taxon>
        <taxon>Fungi</taxon>
        <taxon>Dikarya</taxon>
        <taxon>Basidiomycota</taxon>
        <taxon>Pucciniomycotina</taxon>
        <taxon>Pucciniomycetes</taxon>
        <taxon>Pucciniales</taxon>
        <taxon>Pucciniaceae</taxon>
        <taxon>Puccinia</taxon>
    </lineage>
</organism>
<reference evidence="3" key="1">
    <citation type="submission" date="2017-12" db="EMBL/GenBank/DDBJ databases">
        <title>Gene loss provides genomic basis for host adaptation in cereal stripe rust fungi.</title>
        <authorList>
            <person name="Xia C."/>
        </authorList>
    </citation>
    <scope>NUCLEOTIDE SEQUENCE [LARGE SCALE GENOMIC DNA]</scope>
    <source>
        <strain evidence="3">93-210</strain>
    </source>
</reference>
<dbReference type="Pfam" id="PF12234">
    <property type="entry name" value="Rav1p_C"/>
    <property type="match status" value="1"/>
</dbReference>
<sequence length="138" mass="15810">MLTNPHQSDPTNYRDDNPKGKVIEEWYHDKVTNKLDGSIGQLKEWRKKAAAEVIAKLVPEEPPKDKKKSFCSRFECYVHQPLCTRRDQLQGAMNVCVHQPSDWQLALAIVWAYEGDRGPVVEKLLKKTILLFGFSTGN</sequence>
<feature type="compositionally biased region" description="Polar residues" evidence="1">
    <location>
        <begin position="1"/>
        <end position="11"/>
    </location>
</feature>
<dbReference type="VEuPathDB" id="FungiDB:PSTT_07243"/>
<protein>
    <recommendedName>
        <fullName evidence="2">RAVE complex protein Rav1 C-terminal domain-containing protein</fullName>
    </recommendedName>
</protein>
<keyword evidence="4" id="KW-1185">Reference proteome</keyword>
<feature type="region of interest" description="Disordered" evidence="1">
    <location>
        <begin position="1"/>
        <end position="20"/>
    </location>
</feature>
<dbReference type="EMBL" id="PKSL01000061">
    <property type="protein sequence ID" value="POW08746.1"/>
    <property type="molecule type" value="Genomic_DNA"/>
</dbReference>
<feature type="non-terminal residue" evidence="3">
    <location>
        <position position="138"/>
    </location>
</feature>
<evidence type="ECO:0000313" key="3">
    <source>
        <dbReference type="EMBL" id="POW08746.1"/>
    </source>
</evidence>
<feature type="domain" description="RAVE complex protein Rav1 C-terminal" evidence="2">
    <location>
        <begin position="87"/>
        <end position="137"/>
    </location>
</feature>
<evidence type="ECO:0000259" key="2">
    <source>
        <dbReference type="Pfam" id="PF12234"/>
    </source>
</evidence>
<name>A0A2S4VGR3_9BASI</name>
<accession>A0A2S4VGR3</accession>
<dbReference type="Proteomes" id="UP000239156">
    <property type="component" value="Unassembled WGS sequence"/>
</dbReference>
<dbReference type="VEuPathDB" id="FungiDB:PSHT_03533"/>
<dbReference type="InterPro" id="IPR022033">
    <property type="entry name" value="Rav1p_C"/>
</dbReference>
<comment type="caution">
    <text evidence="3">The sequence shown here is derived from an EMBL/GenBank/DDBJ whole genome shotgun (WGS) entry which is preliminary data.</text>
</comment>
<evidence type="ECO:0000256" key="1">
    <source>
        <dbReference type="SAM" id="MobiDB-lite"/>
    </source>
</evidence>
<proteinExistence type="predicted"/>
<evidence type="ECO:0000313" key="4">
    <source>
        <dbReference type="Proteomes" id="UP000239156"/>
    </source>
</evidence>